<name>A0A8J7K2R9_9CYAN</name>
<evidence type="ECO:0000313" key="1">
    <source>
        <dbReference type="EMBL" id="MBE9214612.1"/>
    </source>
</evidence>
<proteinExistence type="predicted"/>
<keyword evidence="2" id="KW-1185">Reference proteome</keyword>
<organism evidence="1 2">
    <name type="scientific">Plectonema cf. radiosum LEGE 06105</name>
    <dbReference type="NCBI Taxonomy" id="945769"/>
    <lineage>
        <taxon>Bacteria</taxon>
        <taxon>Bacillati</taxon>
        <taxon>Cyanobacteriota</taxon>
        <taxon>Cyanophyceae</taxon>
        <taxon>Oscillatoriophycideae</taxon>
        <taxon>Oscillatoriales</taxon>
        <taxon>Microcoleaceae</taxon>
        <taxon>Plectonema</taxon>
    </lineage>
</organism>
<dbReference type="EMBL" id="JADEWL010000065">
    <property type="protein sequence ID" value="MBE9214612.1"/>
    <property type="molecule type" value="Genomic_DNA"/>
</dbReference>
<dbReference type="RefSeq" id="WP_193922559.1">
    <property type="nucleotide sequence ID" value="NZ_JADEWL010000065.1"/>
</dbReference>
<protein>
    <submittedName>
        <fullName evidence="1">Uncharacterized protein</fullName>
    </submittedName>
</protein>
<accession>A0A8J7K2R9</accession>
<sequence length="87" mass="9708">MKFDTDRRLIQFRISNELVLKLIASGLLSEEFSKQDLNDVVKSLIDGAAETKPLDISPTETKPLLDTLQSLDRRLALLEGKSLPQVA</sequence>
<reference evidence="1" key="1">
    <citation type="submission" date="2020-10" db="EMBL/GenBank/DDBJ databases">
        <authorList>
            <person name="Castelo-Branco R."/>
            <person name="Eusebio N."/>
            <person name="Adriana R."/>
            <person name="Vieira A."/>
            <person name="Brugerolle De Fraissinette N."/>
            <person name="Rezende De Castro R."/>
            <person name="Schneider M.P."/>
            <person name="Vasconcelos V."/>
            <person name="Leao P.N."/>
        </authorList>
    </citation>
    <scope>NUCLEOTIDE SEQUENCE</scope>
    <source>
        <strain evidence="1">LEGE 06105</strain>
    </source>
</reference>
<gene>
    <name evidence="1" type="ORF">IQ247_18390</name>
</gene>
<evidence type="ECO:0000313" key="2">
    <source>
        <dbReference type="Proteomes" id="UP000620559"/>
    </source>
</evidence>
<comment type="caution">
    <text evidence="1">The sequence shown here is derived from an EMBL/GenBank/DDBJ whole genome shotgun (WGS) entry which is preliminary data.</text>
</comment>
<dbReference type="AlphaFoldDB" id="A0A8J7K2R9"/>
<dbReference type="Proteomes" id="UP000620559">
    <property type="component" value="Unassembled WGS sequence"/>
</dbReference>